<evidence type="ECO:0008006" key="4">
    <source>
        <dbReference type="Google" id="ProtNLM"/>
    </source>
</evidence>
<evidence type="ECO:0000256" key="1">
    <source>
        <dbReference type="SAM" id="Phobius"/>
    </source>
</evidence>
<keyword evidence="1" id="KW-0812">Transmembrane</keyword>
<organism evidence="2 3">
    <name type="scientific">Candidatus Anaerobutyricum stercoripullorum</name>
    <dbReference type="NCBI Taxonomy" id="2838456"/>
    <lineage>
        <taxon>Bacteria</taxon>
        <taxon>Bacillati</taxon>
        <taxon>Bacillota</taxon>
        <taxon>Clostridia</taxon>
        <taxon>Lachnospirales</taxon>
        <taxon>Lachnospiraceae</taxon>
        <taxon>Anaerobutyricum</taxon>
    </lineage>
</organism>
<feature type="transmembrane region" description="Helical" evidence="1">
    <location>
        <begin position="12"/>
        <end position="36"/>
    </location>
</feature>
<dbReference type="Proteomes" id="UP000886805">
    <property type="component" value="Unassembled WGS sequence"/>
</dbReference>
<proteinExistence type="predicted"/>
<comment type="caution">
    <text evidence="2">The sequence shown here is derived from an EMBL/GenBank/DDBJ whole genome shotgun (WGS) entry which is preliminary data.</text>
</comment>
<keyword evidence="1" id="KW-1133">Transmembrane helix</keyword>
<reference evidence="2" key="2">
    <citation type="submission" date="2021-04" db="EMBL/GenBank/DDBJ databases">
        <authorList>
            <person name="Gilroy R."/>
        </authorList>
    </citation>
    <scope>NUCLEOTIDE SEQUENCE</scope>
    <source>
        <strain evidence="2">ChiSxjej3B15-1167</strain>
    </source>
</reference>
<evidence type="ECO:0000313" key="2">
    <source>
        <dbReference type="EMBL" id="HIX72711.1"/>
    </source>
</evidence>
<accession>A0A9D1X540</accession>
<name>A0A9D1X540_9FIRM</name>
<evidence type="ECO:0000313" key="3">
    <source>
        <dbReference type="Proteomes" id="UP000886805"/>
    </source>
</evidence>
<reference evidence="2" key="1">
    <citation type="journal article" date="2021" name="PeerJ">
        <title>Extensive microbial diversity within the chicken gut microbiome revealed by metagenomics and culture.</title>
        <authorList>
            <person name="Gilroy R."/>
            <person name="Ravi A."/>
            <person name="Getino M."/>
            <person name="Pursley I."/>
            <person name="Horton D.L."/>
            <person name="Alikhan N.F."/>
            <person name="Baker D."/>
            <person name="Gharbi K."/>
            <person name="Hall N."/>
            <person name="Watson M."/>
            <person name="Adriaenssens E.M."/>
            <person name="Foster-Nyarko E."/>
            <person name="Jarju S."/>
            <person name="Secka A."/>
            <person name="Antonio M."/>
            <person name="Oren A."/>
            <person name="Chaudhuri R.R."/>
            <person name="La Ragione R."/>
            <person name="Hildebrand F."/>
            <person name="Pallen M.J."/>
        </authorList>
    </citation>
    <scope>NUCLEOTIDE SEQUENCE</scope>
    <source>
        <strain evidence="2">ChiSxjej3B15-1167</strain>
    </source>
</reference>
<keyword evidence="1" id="KW-0472">Membrane</keyword>
<sequence length="171" mass="19308">MEKKKNRGISFVKYFILIVIVINVLANILPALIGAWNGFRSGQSDENVSDVRIVDVSSQVVTDYEGYTPIEGYRMYRFDVTVNNMGSRDEDMAYAVYLRSGDGVAFQQTDSAYTDASRNVTDSRIVPRGRSSVITLYGEVSEESTTVEFYTYYTPDSEDAVYMYELPETTV</sequence>
<gene>
    <name evidence="2" type="ORF">H9849_06780</name>
</gene>
<dbReference type="EMBL" id="DXEQ01000201">
    <property type="protein sequence ID" value="HIX72711.1"/>
    <property type="molecule type" value="Genomic_DNA"/>
</dbReference>
<dbReference type="AlphaFoldDB" id="A0A9D1X540"/>
<protein>
    <recommendedName>
        <fullName evidence="4">DUF4352 domain-containing protein</fullName>
    </recommendedName>
</protein>